<dbReference type="HOGENOM" id="CLU_1263146_0_0_1"/>
<feature type="compositionally biased region" description="Basic residues" evidence="1">
    <location>
        <begin position="100"/>
        <end position="121"/>
    </location>
</feature>
<sequence length="219" mass="24915">MTAAILREPPHHFCLNYHRRTTHRFPEPHQSSSTPHLHHCDRLPTQERLNSERVNRDRDLIRHSSKQGQRGGLRSTNDLPTESIHRPPTRAQPTNPSQLHKARDKHKNKKLNPRKELRGHRPATMELTEPPRSGSLSGAAELTEPPQPGNLSGDARAMEASSSRDQNDAETKIYLTNLLAANPEEEESQRADLFPERNPPPDPRACRRNLTDRNNHTGN</sequence>
<evidence type="ECO:0000256" key="1">
    <source>
        <dbReference type="SAM" id="MobiDB-lite"/>
    </source>
</evidence>
<dbReference type="EnsemblPlants" id="Bra018512.1">
    <property type="protein sequence ID" value="Bra018512.1-P"/>
    <property type="gene ID" value="Bra018512"/>
</dbReference>
<reference evidence="2 3" key="2">
    <citation type="journal article" date="2018" name="Hortic Res">
        <title>Improved Brassica rapa reference genome by single-molecule sequencing and chromosome conformation capture technologies.</title>
        <authorList>
            <person name="Zhang L."/>
            <person name="Cai X."/>
            <person name="Wu J."/>
            <person name="Liu M."/>
            <person name="Grob S."/>
            <person name="Cheng F."/>
            <person name="Liang J."/>
            <person name="Cai C."/>
            <person name="Liu Z."/>
            <person name="Liu B."/>
            <person name="Wang F."/>
            <person name="Li S."/>
            <person name="Liu F."/>
            <person name="Li X."/>
            <person name="Cheng L."/>
            <person name="Yang W."/>
            <person name="Li M.H."/>
            <person name="Grossniklaus U."/>
            <person name="Zheng H."/>
            <person name="Wang X."/>
        </authorList>
    </citation>
    <scope>NUCLEOTIDE SEQUENCE [LARGE SCALE GENOMIC DNA]</scope>
    <source>
        <strain evidence="2 3">cv. Chiifu-401-42</strain>
    </source>
</reference>
<proteinExistence type="predicted"/>
<dbReference type="InParanoid" id="M4DPS1"/>
<feature type="compositionally biased region" description="Basic and acidic residues" evidence="1">
    <location>
        <begin position="209"/>
        <end position="219"/>
    </location>
</feature>
<dbReference type="Proteomes" id="UP000011750">
    <property type="component" value="Chromosome A05"/>
</dbReference>
<name>M4DPS1_BRACM</name>
<evidence type="ECO:0000313" key="2">
    <source>
        <dbReference type="EnsemblPlants" id="Bra018512.1-P"/>
    </source>
</evidence>
<feature type="compositionally biased region" description="Basic and acidic residues" evidence="1">
    <location>
        <begin position="38"/>
        <end position="62"/>
    </location>
</feature>
<dbReference type="AlphaFoldDB" id="M4DPS1"/>
<feature type="region of interest" description="Disordered" evidence="1">
    <location>
        <begin position="24"/>
        <end position="219"/>
    </location>
</feature>
<protein>
    <submittedName>
        <fullName evidence="2">Uncharacterized protein</fullName>
    </submittedName>
</protein>
<reference evidence="2" key="3">
    <citation type="submission" date="2023-03" db="UniProtKB">
        <authorList>
            <consortium name="EnsemblPlants"/>
        </authorList>
    </citation>
    <scope>IDENTIFICATION</scope>
    <source>
        <strain evidence="2">cv. Chiifu-401-42</strain>
    </source>
</reference>
<keyword evidence="3" id="KW-1185">Reference proteome</keyword>
<reference evidence="2 3" key="1">
    <citation type="journal article" date="2011" name="Nat. Genet.">
        <title>The genome of the mesopolyploid crop species Brassica rapa.</title>
        <authorList>
            <consortium name="Brassica rapa Genome Sequencing Project Consortium"/>
            <person name="Wang X."/>
            <person name="Wang H."/>
            <person name="Wang J."/>
            <person name="Sun R."/>
            <person name="Wu J."/>
            <person name="Liu S."/>
            <person name="Bai Y."/>
            <person name="Mun J.H."/>
            <person name="Bancroft I."/>
            <person name="Cheng F."/>
            <person name="Huang S."/>
            <person name="Li X."/>
            <person name="Hua W."/>
            <person name="Wang J."/>
            <person name="Wang X."/>
            <person name="Freeling M."/>
            <person name="Pires J.C."/>
            <person name="Paterson A.H."/>
            <person name="Chalhoub B."/>
            <person name="Wang B."/>
            <person name="Hayward A."/>
            <person name="Sharpe A.G."/>
            <person name="Park B.S."/>
            <person name="Weisshaar B."/>
            <person name="Liu B."/>
            <person name="Li B."/>
            <person name="Liu B."/>
            <person name="Tong C."/>
            <person name="Song C."/>
            <person name="Duran C."/>
            <person name="Peng C."/>
            <person name="Geng C."/>
            <person name="Koh C."/>
            <person name="Lin C."/>
            <person name="Edwards D."/>
            <person name="Mu D."/>
            <person name="Shen D."/>
            <person name="Soumpourou E."/>
            <person name="Li F."/>
            <person name="Fraser F."/>
            <person name="Conant G."/>
            <person name="Lassalle G."/>
            <person name="King G.J."/>
            <person name="Bonnema G."/>
            <person name="Tang H."/>
            <person name="Wang H."/>
            <person name="Belcram H."/>
            <person name="Zhou H."/>
            <person name="Hirakawa H."/>
            <person name="Abe H."/>
            <person name="Guo H."/>
            <person name="Wang H."/>
            <person name="Jin H."/>
            <person name="Parkin I.A."/>
            <person name="Batley J."/>
            <person name="Kim J.S."/>
            <person name="Just J."/>
            <person name="Li J."/>
            <person name="Xu J."/>
            <person name="Deng J."/>
            <person name="Kim J.A."/>
            <person name="Li J."/>
            <person name="Yu J."/>
            <person name="Meng J."/>
            <person name="Wang J."/>
            <person name="Min J."/>
            <person name="Poulain J."/>
            <person name="Wang J."/>
            <person name="Hatakeyama K."/>
            <person name="Wu K."/>
            <person name="Wang L."/>
            <person name="Fang L."/>
            <person name="Trick M."/>
            <person name="Links M.G."/>
            <person name="Zhao M."/>
            <person name="Jin M."/>
            <person name="Ramchiary N."/>
            <person name="Drou N."/>
            <person name="Berkman P.J."/>
            <person name="Cai Q."/>
            <person name="Huang Q."/>
            <person name="Li R."/>
            <person name="Tabata S."/>
            <person name="Cheng S."/>
            <person name="Zhang S."/>
            <person name="Zhang S."/>
            <person name="Huang S."/>
            <person name="Sato S."/>
            <person name="Sun S."/>
            <person name="Kwon S.J."/>
            <person name="Choi S.R."/>
            <person name="Lee T.H."/>
            <person name="Fan W."/>
            <person name="Zhao X."/>
            <person name="Tan X."/>
            <person name="Xu X."/>
            <person name="Wang Y."/>
            <person name="Qiu Y."/>
            <person name="Yin Y."/>
            <person name="Li Y."/>
            <person name="Du Y."/>
            <person name="Liao Y."/>
            <person name="Lim Y."/>
            <person name="Narusaka Y."/>
            <person name="Wang Y."/>
            <person name="Wang Z."/>
            <person name="Li Z."/>
            <person name="Wang Z."/>
            <person name="Xiong Z."/>
            <person name="Zhang Z."/>
        </authorList>
    </citation>
    <scope>NUCLEOTIDE SEQUENCE [LARGE SCALE GENOMIC DNA]</scope>
    <source>
        <strain evidence="2 3">cv. Chiifu-401-42</strain>
    </source>
</reference>
<organism evidence="2 3">
    <name type="scientific">Brassica campestris</name>
    <name type="common">Field mustard</name>
    <dbReference type="NCBI Taxonomy" id="3711"/>
    <lineage>
        <taxon>Eukaryota</taxon>
        <taxon>Viridiplantae</taxon>
        <taxon>Streptophyta</taxon>
        <taxon>Embryophyta</taxon>
        <taxon>Tracheophyta</taxon>
        <taxon>Spermatophyta</taxon>
        <taxon>Magnoliopsida</taxon>
        <taxon>eudicotyledons</taxon>
        <taxon>Gunneridae</taxon>
        <taxon>Pentapetalae</taxon>
        <taxon>rosids</taxon>
        <taxon>malvids</taxon>
        <taxon>Brassicales</taxon>
        <taxon>Brassicaceae</taxon>
        <taxon>Brassiceae</taxon>
        <taxon>Brassica</taxon>
    </lineage>
</organism>
<dbReference type="OMA" id="HFCLNYH"/>
<accession>M4DPS1</accession>
<evidence type="ECO:0000313" key="3">
    <source>
        <dbReference type="Proteomes" id="UP000011750"/>
    </source>
</evidence>
<dbReference type="Gramene" id="Bra018512.1">
    <property type="protein sequence ID" value="Bra018512.1-P"/>
    <property type="gene ID" value="Bra018512"/>
</dbReference>